<proteinExistence type="predicted"/>
<keyword evidence="3" id="KW-1185">Reference proteome</keyword>
<reference evidence="2 3" key="1">
    <citation type="submission" date="2016-06" db="EMBL/GenBank/DDBJ databases">
        <title>The Draft Genome Sequence and Annotation of the Desert Woodrat Neotoma lepida.</title>
        <authorList>
            <person name="Campbell M."/>
            <person name="Oakeson K.F."/>
            <person name="Yandell M."/>
            <person name="Halpert J.R."/>
            <person name="Dearing D."/>
        </authorList>
    </citation>
    <scope>NUCLEOTIDE SEQUENCE [LARGE SCALE GENOMIC DNA]</scope>
    <source>
        <strain evidence="2">417</strain>
        <tissue evidence="2">Liver</tissue>
    </source>
</reference>
<name>A0A1A6GYL5_NEOLE</name>
<protein>
    <submittedName>
        <fullName evidence="2">Uncharacterized protein</fullName>
    </submittedName>
</protein>
<feature type="region of interest" description="Disordered" evidence="1">
    <location>
        <begin position="1"/>
        <end position="32"/>
    </location>
</feature>
<sequence length="66" mass="7078">MEASSLSFLHLGGRPASSDTKSDSEEESQDGQLKIIVLGDGISEKTSLAIYLPINMKASMKALHQD</sequence>
<evidence type="ECO:0000313" key="3">
    <source>
        <dbReference type="Proteomes" id="UP000092124"/>
    </source>
</evidence>
<dbReference type="EMBL" id="LZPO01057485">
    <property type="protein sequence ID" value="OBS71418.1"/>
    <property type="molecule type" value="Genomic_DNA"/>
</dbReference>
<gene>
    <name evidence="2" type="ORF">A6R68_00054</name>
</gene>
<dbReference type="Proteomes" id="UP000092124">
    <property type="component" value="Unassembled WGS sequence"/>
</dbReference>
<organism evidence="2 3">
    <name type="scientific">Neotoma lepida</name>
    <name type="common">Desert woodrat</name>
    <dbReference type="NCBI Taxonomy" id="56216"/>
    <lineage>
        <taxon>Eukaryota</taxon>
        <taxon>Metazoa</taxon>
        <taxon>Chordata</taxon>
        <taxon>Craniata</taxon>
        <taxon>Vertebrata</taxon>
        <taxon>Euteleostomi</taxon>
        <taxon>Mammalia</taxon>
        <taxon>Eutheria</taxon>
        <taxon>Euarchontoglires</taxon>
        <taxon>Glires</taxon>
        <taxon>Rodentia</taxon>
        <taxon>Myomorpha</taxon>
        <taxon>Muroidea</taxon>
        <taxon>Cricetidae</taxon>
        <taxon>Neotominae</taxon>
        <taxon>Neotoma</taxon>
    </lineage>
</organism>
<evidence type="ECO:0000313" key="2">
    <source>
        <dbReference type="EMBL" id="OBS71418.1"/>
    </source>
</evidence>
<evidence type="ECO:0000256" key="1">
    <source>
        <dbReference type="SAM" id="MobiDB-lite"/>
    </source>
</evidence>
<comment type="caution">
    <text evidence="2">The sequence shown here is derived from an EMBL/GenBank/DDBJ whole genome shotgun (WGS) entry which is preliminary data.</text>
</comment>
<dbReference type="AlphaFoldDB" id="A0A1A6GYL5"/>
<accession>A0A1A6GYL5</accession>